<feature type="domain" description="Zn(2)-C6 fungal-type" evidence="8">
    <location>
        <begin position="31"/>
        <end position="61"/>
    </location>
</feature>
<dbReference type="Pfam" id="PF00172">
    <property type="entry name" value="Zn_clus"/>
    <property type="match status" value="1"/>
</dbReference>
<keyword evidence="2" id="KW-0479">Metal-binding</keyword>
<dbReference type="CDD" id="cd00067">
    <property type="entry name" value="GAL4"/>
    <property type="match status" value="1"/>
</dbReference>
<sequence length="635" mass="71599">MSQRRESPASDARPSEFGGGRTQIRGGRHRACDACHQRKIKCDGATPQCDWCRHHGGICVFSRGHHHNPRQMRSIKSSKTDLVQRLERMEQILTENFQDRTEPSPQGGCSSRPLLHPRVSKSDAGKSSNHDVANVGQIHLSSYKLGDINLFHGVPFLSREGQKWIGVRSEEGEPQKDNYKFPGLPWVNQSQDSRPESLLRSTLEELPPRGVLESYLGKSQQSDFFSFLPLTEPVLFAATVERAYNASGTYQALTAKASIFAYLALRVLIGDSETENLASQPVAGYEAACRILMPDLFAAQPSSEIVGTLMMLAVYQFGCGNIHTTDIIMSLAARFLFMLGAHLYPGTDIDGPPIESQKLEARRVLYQRDLFWICYSLDKEIMFRTGRPPIINDTSCDLTFPAYYLEQMSLGPHIVWRLPSDLRLSIIKSNAYEKLYSPQSLHKSDAELFKDIRELDNSLESWRLSLPVGFRPTLSFSESMSTKLELPPWNISALMVRLEYYHCMTTIHQASSRSTNWTYKRRVNEGLLSSIELALQSSRCQLRFLHSAEPISVPNIFWVVLFYPLSAALILFCHLVSDPTAPTASSDLDILRQCLNFIGEKFTKSVGSSEKQGVHIQRVYEVMVEIVRRAESVVL</sequence>
<dbReference type="PROSITE" id="PS50048">
    <property type="entry name" value="ZN2_CY6_FUNGAL_2"/>
    <property type="match status" value="1"/>
</dbReference>
<dbReference type="SMART" id="SM00906">
    <property type="entry name" value="Fungal_trans"/>
    <property type="match status" value="1"/>
</dbReference>
<keyword evidence="4" id="KW-0238">DNA-binding</keyword>
<evidence type="ECO:0000313" key="9">
    <source>
        <dbReference type="EMBL" id="KAI1607848.1"/>
    </source>
</evidence>
<evidence type="ECO:0000256" key="1">
    <source>
        <dbReference type="ARBA" id="ARBA00004123"/>
    </source>
</evidence>
<evidence type="ECO:0000256" key="7">
    <source>
        <dbReference type="SAM" id="MobiDB-lite"/>
    </source>
</evidence>
<dbReference type="CDD" id="cd12148">
    <property type="entry name" value="fungal_TF_MHR"/>
    <property type="match status" value="1"/>
</dbReference>
<keyword evidence="10" id="KW-1185">Reference proteome</keyword>
<dbReference type="GO" id="GO:0003677">
    <property type="term" value="F:DNA binding"/>
    <property type="evidence" value="ECO:0007669"/>
    <property type="project" value="UniProtKB-KW"/>
</dbReference>
<dbReference type="GO" id="GO:0006351">
    <property type="term" value="P:DNA-templated transcription"/>
    <property type="evidence" value="ECO:0007669"/>
    <property type="project" value="InterPro"/>
</dbReference>
<gene>
    <name evidence="9" type="ORF">EDD36DRAFT_483625</name>
</gene>
<dbReference type="PANTHER" id="PTHR46910">
    <property type="entry name" value="TRANSCRIPTION FACTOR PDR1"/>
    <property type="match status" value="1"/>
</dbReference>
<dbReference type="EMBL" id="MU404366">
    <property type="protein sequence ID" value="KAI1607848.1"/>
    <property type="molecule type" value="Genomic_DNA"/>
</dbReference>
<dbReference type="PANTHER" id="PTHR46910:SF37">
    <property type="entry name" value="ZN(II)2CYS6 TRANSCRIPTION FACTOR (EUROFUNG)"/>
    <property type="match status" value="1"/>
</dbReference>
<evidence type="ECO:0000256" key="5">
    <source>
        <dbReference type="ARBA" id="ARBA00023163"/>
    </source>
</evidence>
<evidence type="ECO:0000313" key="10">
    <source>
        <dbReference type="Proteomes" id="UP001203852"/>
    </source>
</evidence>
<accession>A0AAN6DM40</accession>
<keyword evidence="5" id="KW-0804">Transcription</keyword>
<dbReference type="InterPro" id="IPR007219">
    <property type="entry name" value="XnlR_reg_dom"/>
</dbReference>
<dbReference type="SUPFAM" id="SSF57701">
    <property type="entry name" value="Zn2/Cys6 DNA-binding domain"/>
    <property type="match status" value="1"/>
</dbReference>
<dbReference type="InterPro" id="IPR001138">
    <property type="entry name" value="Zn2Cys6_DnaBD"/>
</dbReference>
<comment type="caution">
    <text evidence="9">The sequence shown here is derived from an EMBL/GenBank/DDBJ whole genome shotgun (WGS) entry which is preliminary data.</text>
</comment>
<keyword evidence="3" id="KW-0805">Transcription regulation</keyword>
<dbReference type="GO" id="GO:0000981">
    <property type="term" value="F:DNA-binding transcription factor activity, RNA polymerase II-specific"/>
    <property type="evidence" value="ECO:0007669"/>
    <property type="project" value="InterPro"/>
</dbReference>
<dbReference type="PROSITE" id="PS00463">
    <property type="entry name" value="ZN2_CY6_FUNGAL_1"/>
    <property type="match status" value="1"/>
</dbReference>
<evidence type="ECO:0000256" key="3">
    <source>
        <dbReference type="ARBA" id="ARBA00023015"/>
    </source>
</evidence>
<protein>
    <recommendedName>
        <fullName evidence="8">Zn(2)-C6 fungal-type domain-containing protein</fullName>
    </recommendedName>
</protein>
<evidence type="ECO:0000256" key="6">
    <source>
        <dbReference type="ARBA" id="ARBA00023242"/>
    </source>
</evidence>
<dbReference type="Proteomes" id="UP001203852">
    <property type="component" value="Unassembled WGS sequence"/>
</dbReference>
<dbReference type="SMART" id="SM00066">
    <property type="entry name" value="GAL4"/>
    <property type="match status" value="1"/>
</dbReference>
<organism evidence="9 10">
    <name type="scientific">Exophiala viscosa</name>
    <dbReference type="NCBI Taxonomy" id="2486360"/>
    <lineage>
        <taxon>Eukaryota</taxon>
        <taxon>Fungi</taxon>
        <taxon>Dikarya</taxon>
        <taxon>Ascomycota</taxon>
        <taxon>Pezizomycotina</taxon>
        <taxon>Eurotiomycetes</taxon>
        <taxon>Chaetothyriomycetidae</taxon>
        <taxon>Chaetothyriales</taxon>
        <taxon>Herpotrichiellaceae</taxon>
        <taxon>Exophiala</taxon>
    </lineage>
</organism>
<dbReference type="GO" id="GO:0005634">
    <property type="term" value="C:nucleus"/>
    <property type="evidence" value="ECO:0007669"/>
    <property type="project" value="UniProtKB-SubCell"/>
</dbReference>
<comment type="subcellular location">
    <subcellularLocation>
        <location evidence="1">Nucleus</location>
    </subcellularLocation>
</comment>
<evidence type="ECO:0000256" key="2">
    <source>
        <dbReference type="ARBA" id="ARBA00022723"/>
    </source>
</evidence>
<feature type="region of interest" description="Disordered" evidence="7">
    <location>
        <begin position="1"/>
        <end position="28"/>
    </location>
</feature>
<evidence type="ECO:0000259" key="8">
    <source>
        <dbReference type="PROSITE" id="PS50048"/>
    </source>
</evidence>
<name>A0AAN6DM40_9EURO</name>
<feature type="region of interest" description="Disordered" evidence="7">
    <location>
        <begin position="95"/>
        <end position="130"/>
    </location>
</feature>
<reference evidence="9" key="1">
    <citation type="journal article" date="2022" name="bioRxiv">
        <title>Deciphering the potential niche of two novel black yeast fungi from a biological soil crust based on their genomes, phenotypes, and melanin regulation.</title>
        <authorList>
            <consortium name="DOE Joint Genome Institute"/>
            <person name="Carr E.C."/>
            <person name="Barton Q."/>
            <person name="Grambo S."/>
            <person name="Sullivan M."/>
            <person name="Renfro C.M."/>
            <person name="Kuo A."/>
            <person name="Pangilinan J."/>
            <person name="Lipzen A."/>
            <person name="Keymanesh K."/>
            <person name="Savage E."/>
            <person name="Barry K."/>
            <person name="Grigoriev I.V."/>
            <person name="Riekhof W.R."/>
            <person name="Harris S.S."/>
        </authorList>
    </citation>
    <scope>NUCLEOTIDE SEQUENCE</scope>
    <source>
        <strain evidence="9">JF 03-4F</strain>
    </source>
</reference>
<evidence type="ECO:0000256" key="4">
    <source>
        <dbReference type="ARBA" id="ARBA00023125"/>
    </source>
</evidence>
<proteinExistence type="predicted"/>
<dbReference type="AlphaFoldDB" id="A0AAN6DM40"/>
<dbReference type="InterPro" id="IPR036864">
    <property type="entry name" value="Zn2-C6_fun-type_DNA-bd_sf"/>
</dbReference>
<dbReference type="Gene3D" id="4.10.240.10">
    <property type="entry name" value="Zn(2)-C6 fungal-type DNA-binding domain"/>
    <property type="match status" value="1"/>
</dbReference>
<dbReference type="Pfam" id="PF04082">
    <property type="entry name" value="Fungal_trans"/>
    <property type="match status" value="1"/>
</dbReference>
<keyword evidence="6" id="KW-0539">Nucleus</keyword>
<dbReference type="GO" id="GO:0008270">
    <property type="term" value="F:zinc ion binding"/>
    <property type="evidence" value="ECO:0007669"/>
    <property type="project" value="InterPro"/>
</dbReference>
<dbReference type="InterPro" id="IPR050987">
    <property type="entry name" value="AtrR-like"/>
</dbReference>